<dbReference type="PANTHER" id="PTHR24148:SF82">
    <property type="entry name" value="HETEROKARYON INCOMPATIBILITY DOMAIN-CONTAINING PROTEIN"/>
    <property type="match status" value="1"/>
</dbReference>
<dbReference type="Pfam" id="PF06985">
    <property type="entry name" value="HET"/>
    <property type="match status" value="1"/>
</dbReference>
<dbReference type="Proteomes" id="UP001583172">
    <property type="component" value="Unassembled WGS sequence"/>
</dbReference>
<dbReference type="InterPro" id="IPR052895">
    <property type="entry name" value="HetReg/Transcr_Mod"/>
</dbReference>
<name>A0ABR3VQS5_HUMIN</name>
<evidence type="ECO:0000313" key="2">
    <source>
        <dbReference type="EMBL" id="KAL1843992.1"/>
    </source>
</evidence>
<feature type="domain" description="Heterokaryon incompatibility" evidence="1">
    <location>
        <begin position="88"/>
        <end position="277"/>
    </location>
</feature>
<keyword evidence="3" id="KW-1185">Reference proteome</keyword>
<dbReference type="EMBL" id="JAZGSY010000006">
    <property type="protein sequence ID" value="KAL1843992.1"/>
    <property type="molecule type" value="Genomic_DNA"/>
</dbReference>
<comment type="caution">
    <text evidence="2">The sequence shown here is derived from an EMBL/GenBank/DDBJ whole genome shotgun (WGS) entry which is preliminary data.</text>
</comment>
<accession>A0ABR3VQS5</accession>
<proteinExistence type="predicted"/>
<organism evidence="2 3">
    <name type="scientific">Humicola insolens</name>
    <name type="common">Soft-rot fungus</name>
    <dbReference type="NCBI Taxonomy" id="85995"/>
    <lineage>
        <taxon>Eukaryota</taxon>
        <taxon>Fungi</taxon>
        <taxon>Dikarya</taxon>
        <taxon>Ascomycota</taxon>
        <taxon>Pezizomycotina</taxon>
        <taxon>Sordariomycetes</taxon>
        <taxon>Sordariomycetidae</taxon>
        <taxon>Sordariales</taxon>
        <taxon>Chaetomiaceae</taxon>
        <taxon>Mycothermus</taxon>
    </lineage>
</organism>
<evidence type="ECO:0000313" key="3">
    <source>
        <dbReference type="Proteomes" id="UP001583172"/>
    </source>
</evidence>
<reference evidence="2 3" key="1">
    <citation type="journal article" date="2024" name="Commun. Biol.">
        <title>Comparative genomic analysis of thermophilic fungi reveals convergent evolutionary adaptations and gene losses.</title>
        <authorList>
            <person name="Steindorff A.S."/>
            <person name="Aguilar-Pontes M.V."/>
            <person name="Robinson A.J."/>
            <person name="Andreopoulos B."/>
            <person name="LaButti K."/>
            <person name="Kuo A."/>
            <person name="Mondo S."/>
            <person name="Riley R."/>
            <person name="Otillar R."/>
            <person name="Haridas S."/>
            <person name="Lipzen A."/>
            <person name="Grimwood J."/>
            <person name="Schmutz J."/>
            <person name="Clum A."/>
            <person name="Reid I.D."/>
            <person name="Moisan M.C."/>
            <person name="Butler G."/>
            <person name="Nguyen T.T.M."/>
            <person name="Dewar K."/>
            <person name="Conant G."/>
            <person name="Drula E."/>
            <person name="Henrissat B."/>
            <person name="Hansel C."/>
            <person name="Singer S."/>
            <person name="Hutchinson M.I."/>
            <person name="de Vries R.P."/>
            <person name="Natvig D.O."/>
            <person name="Powell A.J."/>
            <person name="Tsang A."/>
            <person name="Grigoriev I.V."/>
        </authorList>
    </citation>
    <scope>NUCLEOTIDE SEQUENCE [LARGE SCALE GENOMIC DNA]</scope>
    <source>
        <strain evidence="2 3">CBS 620.91</strain>
    </source>
</reference>
<evidence type="ECO:0000259" key="1">
    <source>
        <dbReference type="Pfam" id="PF06985"/>
    </source>
</evidence>
<dbReference type="InterPro" id="IPR010730">
    <property type="entry name" value="HET"/>
</dbReference>
<gene>
    <name evidence="2" type="ORF">VTJ49DRAFT_6396</name>
</gene>
<dbReference type="PANTHER" id="PTHR24148">
    <property type="entry name" value="ANKYRIN REPEAT DOMAIN-CONTAINING PROTEIN 39 HOMOLOG-RELATED"/>
    <property type="match status" value="1"/>
</dbReference>
<protein>
    <recommendedName>
        <fullName evidence="1">Heterokaryon incompatibility domain-containing protein</fullName>
    </recommendedName>
</protein>
<sequence length="780" mass="88986">MAMYNETETTSHNTESIYHPLDASRREIRVLWLHEPTIRTSKAYKFLPKPETSPADWLAPPSRPEIDDEDDPIYAGLTTVSLLDKPAYSALSYTWGSPEDKHYCIFLNGQRFQVRSNLYKILRHLRWLGIGTKKTQAEPRDSVDKMQRMPLWIDAVCINQDDVLERNSQVLLMGNLYRDAPAVVSWLNNLMPEALVRGLGRVHSFAKFWTLVRNFWEEAKEKARRERDPTEQDDSRNPGPGVLGKIETLWKRHSWWIHDLQAVFDGPYWERVWIVQEVVLASPASHVYMSGCRDLTETVTEEELDVLTDCLLSVLGHGDFTNIPRLDLPFLDIPELSKKALQWSRNGVLDQIFMCRDLSKIQRGLVTPGWMFVLHIASTRESSEPRDAVYGLLHLITPSPAEQDPIVPDYQRPVRDVYMDWALRAIRERKDLEILAYAGTGLAAYQRLVCRPKTDLNLPSWVPDLYSRKGPRKVDWTRRQPGEGNENDKSLFTINLTPQDFLITPARRRAVLKSITPVAYDKSRTIPGGYEELMDFVSNYLRIQQGSMYPVGKMPPLQGLIRLVLRPFFASLSPAEANPATGKSVHRLTCGFIWWFISAIRELMKPEDQVQPVFFRPPLPVLHEAHEDVDEGEVLERAASILGLSFGDDFASSYRAAIFPEADVEALMGWKQLEDSAHDPMVVENADMIRVFMFTWYDGCPLLVTEDGYVGRGPRNAEPGDLVYEVKDCSSLLLFRKGGAAVDEMGREPVTLLGACKFVGIGDEFDEQRKGAYNEELLIC</sequence>